<reference evidence="1 2" key="1">
    <citation type="submission" date="2014-07" db="EMBL/GenBank/DDBJ databases">
        <title>Draft genome of Clostridium celerecrescens 152B isolated from sediments associated with methane hydrate from Krishna Godavari basin.</title>
        <authorList>
            <person name="Honkalas V.S."/>
            <person name="Dabir A.P."/>
            <person name="Arora P."/>
            <person name="Dhakephalkar P.K."/>
        </authorList>
    </citation>
    <scope>NUCLEOTIDE SEQUENCE [LARGE SCALE GENOMIC DNA]</scope>
    <source>
        <strain evidence="1 2">152B</strain>
    </source>
</reference>
<dbReference type="STRING" id="29354.IO98_18720"/>
<dbReference type="EMBL" id="JPME01000025">
    <property type="protein sequence ID" value="KEZ88264.1"/>
    <property type="molecule type" value="Genomic_DNA"/>
</dbReference>
<comment type="caution">
    <text evidence="1">The sequence shown here is derived from an EMBL/GenBank/DDBJ whole genome shotgun (WGS) entry which is preliminary data.</text>
</comment>
<name>A0A084JH30_9FIRM</name>
<accession>A0A084JH30</accession>
<keyword evidence="2" id="KW-1185">Reference proteome</keyword>
<sequence length="91" mass="10832">MLNKDTFVPLQFFKKEAYTGSMKGMRYRVAKEEEEFSAVVYPEPYCYEATPEEQKIRTSFPFTEEGRGQAVDWINEQYEENRTAWEKAARK</sequence>
<proteinExistence type="predicted"/>
<dbReference type="OrthoDB" id="1768345at2"/>
<dbReference type="AlphaFoldDB" id="A0A084JH30"/>
<dbReference type="RefSeq" id="WP_038283687.1">
    <property type="nucleotide sequence ID" value="NZ_JPME01000025.1"/>
</dbReference>
<organism evidence="1 2">
    <name type="scientific">Lacrimispora celerecrescens</name>
    <dbReference type="NCBI Taxonomy" id="29354"/>
    <lineage>
        <taxon>Bacteria</taxon>
        <taxon>Bacillati</taxon>
        <taxon>Bacillota</taxon>
        <taxon>Clostridia</taxon>
        <taxon>Lachnospirales</taxon>
        <taxon>Lachnospiraceae</taxon>
        <taxon>Lacrimispora</taxon>
    </lineage>
</organism>
<gene>
    <name evidence="1" type="ORF">IO98_18720</name>
</gene>
<dbReference type="Proteomes" id="UP000028525">
    <property type="component" value="Unassembled WGS sequence"/>
</dbReference>
<evidence type="ECO:0000313" key="2">
    <source>
        <dbReference type="Proteomes" id="UP000028525"/>
    </source>
</evidence>
<evidence type="ECO:0008006" key="3">
    <source>
        <dbReference type="Google" id="ProtNLM"/>
    </source>
</evidence>
<evidence type="ECO:0000313" key="1">
    <source>
        <dbReference type="EMBL" id="KEZ88264.1"/>
    </source>
</evidence>
<protein>
    <recommendedName>
        <fullName evidence="3">GNAT family acetyltransferase</fullName>
    </recommendedName>
</protein>